<evidence type="ECO:0000256" key="1">
    <source>
        <dbReference type="SAM" id="MobiDB-lite"/>
    </source>
</evidence>
<keyword evidence="4" id="KW-1185">Reference proteome</keyword>
<evidence type="ECO:0008006" key="5">
    <source>
        <dbReference type="Google" id="ProtNLM"/>
    </source>
</evidence>
<feature type="chain" id="PRO_5045350850" description="SH3 domain-containing protein" evidence="2">
    <location>
        <begin position="24"/>
        <end position="107"/>
    </location>
</feature>
<evidence type="ECO:0000313" key="3">
    <source>
        <dbReference type="EMBL" id="GAA2204879.1"/>
    </source>
</evidence>
<organism evidence="3 4">
    <name type="scientific">Nonomuraea monospora</name>
    <dbReference type="NCBI Taxonomy" id="568818"/>
    <lineage>
        <taxon>Bacteria</taxon>
        <taxon>Bacillati</taxon>
        <taxon>Actinomycetota</taxon>
        <taxon>Actinomycetes</taxon>
        <taxon>Streptosporangiales</taxon>
        <taxon>Streptosporangiaceae</taxon>
        <taxon>Nonomuraea</taxon>
    </lineage>
</organism>
<accession>A0ABN3C6M2</accession>
<proteinExistence type="predicted"/>
<comment type="caution">
    <text evidence="3">The sequence shown here is derived from an EMBL/GenBank/DDBJ whole genome shotgun (WGS) entry which is preliminary data.</text>
</comment>
<sequence>MRAATHLLAGAALAITPVTPATATAQPRLQSQSPTCHYVNQTADAAPIRLGPGKKHRRTAELPPTESPVKTTCAARGRGAEHWVRIKTGDHKGDWIWRNRLQPWSGQ</sequence>
<reference evidence="3 4" key="1">
    <citation type="journal article" date="2019" name="Int. J. Syst. Evol. Microbiol.">
        <title>The Global Catalogue of Microorganisms (GCM) 10K type strain sequencing project: providing services to taxonomists for standard genome sequencing and annotation.</title>
        <authorList>
            <consortium name="The Broad Institute Genomics Platform"/>
            <consortium name="The Broad Institute Genome Sequencing Center for Infectious Disease"/>
            <person name="Wu L."/>
            <person name="Ma J."/>
        </authorList>
    </citation>
    <scope>NUCLEOTIDE SEQUENCE [LARGE SCALE GENOMIC DNA]</scope>
    <source>
        <strain evidence="3 4">JCM 16114</strain>
    </source>
</reference>
<feature type="region of interest" description="Disordered" evidence="1">
    <location>
        <begin position="48"/>
        <end position="76"/>
    </location>
</feature>
<evidence type="ECO:0000256" key="2">
    <source>
        <dbReference type="SAM" id="SignalP"/>
    </source>
</evidence>
<dbReference type="RefSeq" id="WP_344470609.1">
    <property type="nucleotide sequence ID" value="NZ_BAAAQX010000001.1"/>
</dbReference>
<keyword evidence="2" id="KW-0732">Signal</keyword>
<dbReference type="Proteomes" id="UP001499843">
    <property type="component" value="Unassembled WGS sequence"/>
</dbReference>
<feature type="signal peptide" evidence="2">
    <location>
        <begin position="1"/>
        <end position="23"/>
    </location>
</feature>
<evidence type="ECO:0000313" key="4">
    <source>
        <dbReference type="Proteomes" id="UP001499843"/>
    </source>
</evidence>
<name>A0ABN3C6M2_9ACTN</name>
<protein>
    <recommendedName>
        <fullName evidence="5">SH3 domain-containing protein</fullName>
    </recommendedName>
</protein>
<gene>
    <name evidence="3" type="ORF">GCM10009850_005920</name>
</gene>
<dbReference type="EMBL" id="BAAAQX010000001">
    <property type="protein sequence ID" value="GAA2204879.1"/>
    <property type="molecule type" value="Genomic_DNA"/>
</dbReference>